<dbReference type="PROSITE" id="PS01137">
    <property type="entry name" value="TATD_1"/>
    <property type="match status" value="1"/>
</dbReference>
<dbReference type="InterPro" id="IPR032466">
    <property type="entry name" value="Metal_Hydrolase"/>
</dbReference>
<evidence type="ECO:0000313" key="4">
    <source>
        <dbReference type="Proteomes" id="UP001240643"/>
    </source>
</evidence>
<dbReference type="RefSeq" id="WP_256547479.1">
    <property type="nucleotide sequence ID" value="NZ_CP101809.1"/>
</dbReference>
<dbReference type="SUPFAM" id="SSF51556">
    <property type="entry name" value="Metallo-dependent hydrolases"/>
    <property type="match status" value="1"/>
</dbReference>
<name>A0ABU0LYQ4_9BACT</name>
<keyword evidence="2 3" id="KW-0378">Hydrolase</keyword>
<dbReference type="Pfam" id="PF01026">
    <property type="entry name" value="TatD_DNase"/>
    <property type="match status" value="1"/>
</dbReference>
<dbReference type="InterPro" id="IPR001130">
    <property type="entry name" value="TatD-like"/>
</dbReference>
<dbReference type="InterPro" id="IPR015991">
    <property type="entry name" value="TatD/YcfH-like"/>
</dbReference>
<dbReference type="CDD" id="cd01310">
    <property type="entry name" value="TatD_DNAse"/>
    <property type="match status" value="1"/>
</dbReference>
<comment type="caution">
    <text evidence="3">The sequence shown here is derived from an EMBL/GenBank/DDBJ whole genome shotgun (WGS) entry which is preliminary data.</text>
</comment>
<dbReference type="GO" id="GO:0016787">
    <property type="term" value="F:hydrolase activity"/>
    <property type="evidence" value="ECO:0007669"/>
    <property type="project" value="UniProtKB-KW"/>
</dbReference>
<gene>
    <name evidence="3" type="ORF">J2Z62_000262</name>
</gene>
<dbReference type="Proteomes" id="UP001240643">
    <property type="component" value="Unassembled WGS sequence"/>
</dbReference>
<dbReference type="EMBL" id="JAUSWO010000001">
    <property type="protein sequence ID" value="MDQ0513824.1"/>
    <property type="molecule type" value="Genomic_DNA"/>
</dbReference>
<evidence type="ECO:0000256" key="2">
    <source>
        <dbReference type="ARBA" id="ARBA00022801"/>
    </source>
</evidence>
<evidence type="ECO:0000256" key="1">
    <source>
        <dbReference type="ARBA" id="ARBA00022723"/>
    </source>
</evidence>
<proteinExistence type="predicted"/>
<organism evidence="3 4">
    <name type="scientific">Mycoplasmoides fastidiosum</name>
    <dbReference type="NCBI Taxonomy" id="92758"/>
    <lineage>
        <taxon>Bacteria</taxon>
        <taxon>Bacillati</taxon>
        <taxon>Mycoplasmatota</taxon>
        <taxon>Mycoplasmoidales</taxon>
        <taxon>Mycoplasmoidaceae</taxon>
        <taxon>Mycoplasmoides</taxon>
    </lineage>
</organism>
<reference evidence="3" key="1">
    <citation type="submission" date="2023-07" db="EMBL/GenBank/DDBJ databases">
        <title>Genomic Encyclopedia of Type Strains, Phase IV (KMG-IV): sequencing the most valuable type-strain genomes for metagenomic binning, comparative biology and taxonomic classification.</title>
        <authorList>
            <person name="Goeker M."/>
        </authorList>
    </citation>
    <scope>NUCLEOTIDE SEQUENCE [LARGE SCALE GENOMIC DNA]</scope>
    <source>
        <strain evidence="3">DSM 21204</strain>
    </source>
</reference>
<keyword evidence="4" id="KW-1185">Reference proteome</keyword>
<dbReference type="Gene3D" id="3.20.20.140">
    <property type="entry name" value="Metal-dependent hydrolases"/>
    <property type="match status" value="1"/>
</dbReference>
<dbReference type="EC" id="3.1.21.-" evidence="3"/>
<sequence>MKFFDTHCHLNLEPLKDQFDQIITELKRQNCYANIVGIDLESSLAAVELATKSEMLFCTIGIHPTEVHKLDNESEIIAVFENLLKNKNKNKIIAIGETGFDFFHFSAEEYTTQKQVQEKWLRIHSALAKKYDLPLILHVRDAHAEMLVELQQNQHYGIIHCFTQNYEIAQQYLSLTNKWFLSIPGVLTFKKAIDIQEAVKQISLNKLLIETDAPWLAPMPYRGKTNYPQYSLETLKKIAELKSLDLTVCAEQIFANTLEIFKLNKENLR</sequence>
<dbReference type="PANTHER" id="PTHR46124:SF2">
    <property type="entry name" value="D-AMINOACYL-TRNA DEACYLASE"/>
    <property type="match status" value="1"/>
</dbReference>
<evidence type="ECO:0000313" key="3">
    <source>
        <dbReference type="EMBL" id="MDQ0513824.1"/>
    </source>
</evidence>
<dbReference type="PANTHER" id="PTHR46124">
    <property type="entry name" value="D-AMINOACYL-TRNA DEACYLASE"/>
    <property type="match status" value="1"/>
</dbReference>
<dbReference type="NCBIfam" id="TIGR00010">
    <property type="entry name" value="YchF/TatD family DNA exonuclease"/>
    <property type="match status" value="1"/>
</dbReference>
<dbReference type="PIRSF" id="PIRSF005902">
    <property type="entry name" value="DNase_TatD"/>
    <property type="match status" value="1"/>
</dbReference>
<accession>A0ABU0LYQ4</accession>
<protein>
    <submittedName>
        <fullName evidence="3">TatD DNase family protein</fullName>
        <ecNumber evidence="3">3.1.21.-</ecNumber>
    </submittedName>
</protein>
<keyword evidence="1" id="KW-0479">Metal-binding</keyword>
<dbReference type="PROSITE" id="PS01091">
    <property type="entry name" value="TATD_3"/>
    <property type="match status" value="1"/>
</dbReference>
<dbReference type="InterPro" id="IPR018228">
    <property type="entry name" value="DNase_TatD-rel_CS"/>
</dbReference>